<accession>A0ABP5G423</accession>
<reference evidence="2" key="1">
    <citation type="journal article" date="2019" name="Int. J. Syst. Evol. Microbiol.">
        <title>The Global Catalogue of Microorganisms (GCM) 10K type strain sequencing project: providing services to taxonomists for standard genome sequencing and annotation.</title>
        <authorList>
            <consortium name="The Broad Institute Genomics Platform"/>
            <consortium name="The Broad Institute Genome Sequencing Center for Infectious Disease"/>
            <person name="Wu L."/>
            <person name="Ma J."/>
        </authorList>
    </citation>
    <scope>NUCLEOTIDE SEQUENCE [LARGE SCALE GENOMIC DNA]</scope>
    <source>
        <strain evidence="2">JCM 16014</strain>
    </source>
</reference>
<gene>
    <name evidence="1" type="ORF">GCM10009839_45310</name>
</gene>
<proteinExistence type="predicted"/>
<dbReference type="EMBL" id="BAAAQN010000027">
    <property type="protein sequence ID" value="GAA2038633.1"/>
    <property type="molecule type" value="Genomic_DNA"/>
</dbReference>
<evidence type="ECO:0000313" key="1">
    <source>
        <dbReference type="EMBL" id="GAA2038633.1"/>
    </source>
</evidence>
<keyword evidence="2" id="KW-1185">Reference proteome</keyword>
<dbReference type="RefSeq" id="WP_344667636.1">
    <property type="nucleotide sequence ID" value="NZ_BAAAQN010000027.1"/>
</dbReference>
<evidence type="ECO:0008006" key="3">
    <source>
        <dbReference type="Google" id="ProtNLM"/>
    </source>
</evidence>
<protein>
    <recommendedName>
        <fullName evidence="3">Neutral/alkaline non-lysosomal ceramidase N-terminal domain-containing protein</fullName>
    </recommendedName>
</protein>
<sequence>MMRVGHGRTALAPRFGEPMGGYVDRQGGVAGIHDLLEVHAVTFADGERRFALVTVDLICVNADLAGSVRRMLARQGIDACWLTATHTHAGPEAGCRPGGTVTPEDLAGRVRDAVATAVGDAVRSEQFAQLTLGRVEVPGIAGRRSLAAAGDGERMPIDVVAVRCAGELRGVVAVSPIHPTVLGAANRQCSADLNGGIRSALGRMMADGSRAPWAVVATGAAGDISTRHTRRAASWDEVDRLGALAAEAVVAELNQEQEPEAVASDGNGIIGPLKADVTLAAKTRANWALPELYGPSRISDGSSTSDTNDRSAETFGQGLRIAAELLDSGCGAPHDVSLEGVCLGGITLLAIPGEPFLALGEAVRAGAPEPDRCVVIGYANGYLGYIPDEASYAAPAYEVLASPLAIGGGEAVVAAASDLVARLAGLAGLARLARLARLASETSSAE</sequence>
<organism evidence="1 2">
    <name type="scientific">Catenulispora yoronensis</name>
    <dbReference type="NCBI Taxonomy" id="450799"/>
    <lineage>
        <taxon>Bacteria</taxon>
        <taxon>Bacillati</taxon>
        <taxon>Actinomycetota</taxon>
        <taxon>Actinomycetes</taxon>
        <taxon>Catenulisporales</taxon>
        <taxon>Catenulisporaceae</taxon>
        <taxon>Catenulispora</taxon>
    </lineage>
</organism>
<evidence type="ECO:0000313" key="2">
    <source>
        <dbReference type="Proteomes" id="UP001500751"/>
    </source>
</evidence>
<dbReference type="Proteomes" id="UP001500751">
    <property type="component" value="Unassembled WGS sequence"/>
</dbReference>
<name>A0ABP5G423_9ACTN</name>
<comment type="caution">
    <text evidence="1">The sequence shown here is derived from an EMBL/GenBank/DDBJ whole genome shotgun (WGS) entry which is preliminary data.</text>
</comment>